<evidence type="ECO:0000313" key="2">
    <source>
        <dbReference type="EMBL" id="KAI0519396.1"/>
    </source>
</evidence>
<organism evidence="2 3">
    <name type="scientific">Dendrobium nobile</name>
    <name type="common">Orchid</name>
    <dbReference type="NCBI Taxonomy" id="94219"/>
    <lineage>
        <taxon>Eukaryota</taxon>
        <taxon>Viridiplantae</taxon>
        <taxon>Streptophyta</taxon>
        <taxon>Embryophyta</taxon>
        <taxon>Tracheophyta</taxon>
        <taxon>Spermatophyta</taxon>
        <taxon>Magnoliopsida</taxon>
        <taxon>Liliopsida</taxon>
        <taxon>Asparagales</taxon>
        <taxon>Orchidaceae</taxon>
        <taxon>Epidendroideae</taxon>
        <taxon>Malaxideae</taxon>
        <taxon>Dendrobiinae</taxon>
        <taxon>Dendrobium</taxon>
    </lineage>
</organism>
<keyword evidence="3" id="KW-1185">Reference proteome</keyword>
<dbReference type="InterPro" id="IPR056924">
    <property type="entry name" value="SH3_Tf2-1"/>
</dbReference>
<dbReference type="AlphaFoldDB" id="A0A8T3BTJ3"/>
<evidence type="ECO:0000313" key="3">
    <source>
        <dbReference type="Proteomes" id="UP000829196"/>
    </source>
</evidence>
<name>A0A8T3BTJ3_DENNO</name>
<comment type="caution">
    <text evidence="2">The sequence shown here is derived from an EMBL/GenBank/DDBJ whole genome shotgun (WGS) entry which is preliminary data.</text>
</comment>
<evidence type="ECO:0000259" key="1">
    <source>
        <dbReference type="Pfam" id="PF24626"/>
    </source>
</evidence>
<reference evidence="2" key="1">
    <citation type="journal article" date="2022" name="Front. Genet.">
        <title>Chromosome-Scale Assembly of the Dendrobium nobile Genome Provides Insights Into the Molecular Mechanism of the Biosynthesis of the Medicinal Active Ingredient of Dendrobium.</title>
        <authorList>
            <person name="Xu Q."/>
            <person name="Niu S.-C."/>
            <person name="Li K.-L."/>
            <person name="Zheng P.-J."/>
            <person name="Zhang X.-J."/>
            <person name="Jia Y."/>
            <person name="Liu Y."/>
            <person name="Niu Y.-X."/>
            <person name="Yu L.-H."/>
            <person name="Chen D.-F."/>
            <person name="Zhang G.-Q."/>
        </authorList>
    </citation>
    <scope>NUCLEOTIDE SEQUENCE</scope>
    <source>
        <tissue evidence="2">Leaf</tissue>
    </source>
</reference>
<gene>
    <name evidence="2" type="ORF">KFK09_006842</name>
</gene>
<protein>
    <recommendedName>
        <fullName evidence="1">Tf2-1-like SH3-like domain-containing protein</fullName>
    </recommendedName>
</protein>
<accession>A0A8T3BTJ3</accession>
<proteinExistence type="predicted"/>
<dbReference type="Proteomes" id="UP000829196">
    <property type="component" value="Unassembled WGS sequence"/>
</dbReference>
<sequence>MCVSASSKIFPPFKKLCESPQFMSIIIHSESLAFSFALHLHDFHKDIAQQIEKNNPEYKLHADLKRRFKTFEDGDFVMVRIRPEQFPPGTVKKLHAKSAGHFKILKKINDNAYIVDLPADFNINPSFNIEDLVAYEGHDFNPQNPLSKQPCVNPPCEIPNLPPLPNIPKCPIAEQVEAVLSDEIISTREGGRRDI</sequence>
<dbReference type="Pfam" id="PF24626">
    <property type="entry name" value="SH3_Tf2-1"/>
    <property type="match status" value="1"/>
</dbReference>
<dbReference type="EMBL" id="JAGYWB010000006">
    <property type="protein sequence ID" value="KAI0519396.1"/>
    <property type="molecule type" value="Genomic_DNA"/>
</dbReference>
<dbReference type="OrthoDB" id="1935586at2759"/>
<feature type="domain" description="Tf2-1-like SH3-like" evidence="1">
    <location>
        <begin position="74"/>
        <end position="135"/>
    </location>
</feature>